<feature type="domain" description="Protein kinase" evidence="1">
    <location>
        <begin position="1"/>
        <end position="124"/>
    </location>
</feature>
<accession>A0A0K0G398</accession>
<evidence type="ECO:0000259" key="1">
    <source>
        <dbReference type="PROSITE" id="PS50011"/>
    </source>
</evidence>
<dbReference type="Gene3D" id="1.10.510.10">
    <property type="entry name" value="Transferase(Phosphotransferase) domain 1"/>
    <property type="match status" value="1"/>
</dbReference>
<reference evidence="2" key="1">
    <citation type="submission" date="2014-07" db="EMBL/GenBank/DDBJ databases">
        <authorList>
            <person name="Martin A.A"/>
            <person name="De Silva N."/>
        </authorList>
    </citation>
    <scope>NUCLEOTIDE SEQUENCE</scope>
</reference>
<dbReference type="GO" id="GO:0004672">
    <property type="term" value="F:protein kinase activity"/>
    <property type="evidence" value="ECO:0007669"/>
    <property type="project" value="InterPro"/>
</dbReference>
<dbReference type="STRING" id="75913.A0A0K0G398"/>
<protein>
    <submittedName>
        <fullName evidence="3">Nucleosomal histone kinase 1 (inferred by orthology to a D. melanogaster protein)</fullName>
    </submittedName>
</protein>
<dbReference type="PROSITE" id="PS50011">
    <property type="entry name" value="PROTEIN_KINASE_DOM"/>
    <property type="match status" value="1"/>
</dbReference>
<dbReference type="InterPro" id="IPR000719">
    <property type="entry name" value="Prot_kinase_dom"/>
</dbReference>
<keyword evidence="2" id="KW-1185">Reference proteome</keyword>
<reference evidence="3" key="2">
    <citation type="submission" date="2015-08" db="UniProtKB">
        <authorList>
            <consortium name="WormBaseParasite"/>
        </authorList>
    </citation>
    <scope>IDENTIFICATION</scope>
</reference>
<evidence type="ECO:0000313" key="2">
    <source>
        <dbReference type="Proteomes" id="UP000035680"/>
    </source>
</evidence>
<sequence length="124" mass="14323">MTFKEFRCRHSNGNNTTHIFDIHNVTKNVLSALHYLARYKVIHLDIKSSNVMSRLLNDSSRCVLIDFGSAQIETSFFTTQFIYKKKVIKHKASLASLFVTLSIHECSNLSLVDDVESLYYNIFE</sequence>
<dbReference type="SUPFAM" id="SSF56112">
    <property type="entry name" value="Protein kinase-like (PK-like)"/>
    <property type="match status" value="1"/>
</dbReference>
<dbReference type="WBParaSite" id="SVE_1919900.1">
    <property type="protein sequence ID" value="SVE_1919900.1"/>
    <property type="gene ID" value="SVE_1919900"/>
</dbReference>
<dbReference type="Pfam" id="PF00069">
    <property type="entry name" value="Pkinase"/>
    <property type="match status" value="1"/>
</dbReference>
<dbReference type="AlphaFoldDB" id="A0A0K0G398"/>
<organism evidence="2 3">
    <name type="scientific">Strongyloides venezuelensis</name>
    <name type="common">Threadworm</name>
    <dbReference type="NCBI Taxonomy" id="75913"/>
    <lineage>
        <taxon>Eukaryota</taxon>
        <taxon>Metazoa</taxon>
        <taxon>Ecdysozoa</taxon>
        <taxon>Nematoda</taxon>
        <taxon>Chromadorea</taxon>
        <taxon>Rhabditida</taxon>
        <taxon>Tylenchina</taxon>
        <taxon>Panagrolaimomorpha</taxon>
        <taxon>Strongyloidoidea</taxon>
        <taxon>Strongyloididae</taxon>
        <taxon>Strongyloides</taxon>
    </lineage>
</organism>
<dbReference type="GO" id="GO:0005524">
    <property type="term" value="F:ATP binding"/>
    <property type="evidence" value="ECO:0007669"/>
    <property type="project" value="InterPro"/>
</dbReference>
<evidence type="ECO:0000313" key="3">
    <source>
        <dbReference type="WBParaSite" id="SVE_1919900.1"/>
    </source>
</evidence>
<dbReference type="Proteomes" id="UP000035680">
    <property type="component" value="Unassembled WGS sequence"/>
</dbReference>
<dbReference type="InterPro" id="IPR011009">
    <property type="entry name" value="Kinase-like_dom_sf"/>
</dbReference>
<proteinExistence type="predicted"/>
<name>A0A0K0G398_STRVS</name>